<sequence length="287" mass="31711">MVQEVIKSLFVGIQRRWKIGIGRALSVVGAISLLTGIITRVSTAANLWIVDHGTWYLAAVAAAAIVWFIAYTYEKRSVSFAIPTTDSRIDIRFGDLLTEQSDLLIGVGEFFDHEIGHIVSRNSLHGKVIEQVFNGEAARFRLDVDRSIKHLPATKTERSVKPDLKYPIGTTAVVRNGQHQIFLVAMALTDMATSKASSTVPLLWDALRGALSTVKNYGNGATLSLPLIGNGQSSVNIEPQHLLRLIVLALVDYGRRSGLPKQVNIIVPEACFKLLDIREIERDWSKR</sequence>
<protein>
    <recommendedName>
        <fullName evidence="2">Thoeris protein ThsA Macro domain-containing protein</fullName>
    </recommendedName>
</protein>
<dbReference type="OrthoDB" id="8264721at2"/>
<comment type="caution">
    <text evidence="3">The sequence shown here is derived from an EMBL/GenBank/DDBJ whole genome shotgun (WGS) entry which is preliminary data.</text>
</comment>
<dbReference type="AlphaFoldDB" id="A0A164AGK8"/>
<dbReference type="STRING" id="943830.A4A58_20750"/>
<accession>A0A164AGK8</accession>
<dbReference type="Proteomes" id="UP000076574">
    <property type="component" value="Unassembled WGS sequence"/>
</dbReference>
<keyword evidence="1" id="KW-0812">Transmembrane</keyword>
<name>A0A164AGK8_9BRAD</name>
<feature type="domain" description="Thoeris protein ThsA Macro" evidence="2">
    <location>
        <begin position="89"/>
        <end position="267"/>
    </location>
</feature>
<dbReference type="InterPro" id="IPR045535">
    <property type="entry name" value="ThsA_Macro"/>
</dbReference>
<keyword evidence="1" id="KW-0472">Membrane</keyword>
<dbReference type="EMBL" id="LVYV01000002">
    <property type="protein sequence ID" value="KZD24776.1"/>
    <property type="molecule type" value="Genomic_DNA"/>
</dbReference>
<reference evidence="3 4" key="1">
    <citation type="submission" date="2016-03" db="EMBL/GenBank/DDBJ databases">
        <title>Microsymbionts genomes from the relict species Vavilovia formosa (Stev.) Fed.</title>
        <authorList>
            <person name="Kopat V."/>
            <person name="Chirak E."/>
            <person name="Kimeklis A."/>
            <person name="Andronov E."/>
        </authorList>
    </citation>
    <scope>NUCLEOTIDE SEQUENCE [LARGE SCALE GENOMIC DNA]</scope>
    <source>
        <strain evidence="3 4">Vaf07</strain>
    </source>
</reference>
<evidence type="ECO:0000259" key="2">
    <source>
        <dbReference type="Pfam" id="PF20016"/>
    </source>
</evidence>
<keyword evidence="4" id="KW-1185">Reference proteome</keyword>
<feature type="transmembrane region" description="Helical" evidence="1">
    <location>
        <begin position="24"/>
        <end position="49"/>
    </location>
</feature>
<evidence type="ECO:0000313" key="3">
    <source>
        <dbReference type="EMBL" id="KZD24776.1"/>
    </source>
</evidence>
<evidence type="ECO:0000313" key="4">
    <source>
        <dbReference type="Proteomes" id="UP000076574"/>
    </source>
</evidence>
<feature type="transmembrane region" description="Helical" evidence="1">
    <location>
        <begin position="55"/>
        <end position="73"/>
    </location>
</feature>
<dbReference type="Pfam" id="PF20016">
    <property type="entry name" value="ThsA_Macro"/>
    <property type="match status" value="1"/>
</dbReference>
<keyword evidence="1" id="KW-1133">Transmembrane helix</keyword>
<proteinExistence type="predicted"/>
<dbReference type="RefSeq" id="WP_068730606.1">
    <property type="nucleotide sequence ID" value="NZ_LVYV01000002.1"/>
</dbReference>
<evidence type="ECO:0000256" key="1">
    <source>
        <dbReference type="SAM" id="Phobius"/>
    </source>
</evidence>
<gene>
    <name evidence="3" type="ORF">A4A58_20750</name>
</gene>
<organism evidence="3 4">
    <name type="scientific">Tardiphaga robiniae</name>
    <dbReference type="NCBI Taxonomy" id="943830"/>
    <lineage>
        <taxon>Bacteria</taxon>
        <taxon>Pseudomonadati</taxon>
        <taxon>Pseudomonadota</taxon>
        <taxon>Alphaproteobacteria</taxon>
        <taxon>Hyphomicrobiales</taxon>
        <taxon>Nitrobacteraceae</taxon>
        <taxon>Tardiphaga</taxon>
    </lineage>
</organism>